<evidence type="ECO:0008006" key="5">
    <source>
        <dbReference type="Google" id="ProtNLM"/>
    </source>
</evidence>
<evidence type="ECO:0000256" key="2">
    <source>
        <dbReference type="SAM" id="Phobius"/>
    </source>
</evidence>
<gene>
    <name evidence="3" type="ORF">PSON_ATCC_30995.1.T0150366</name>
</gene>
<evidence type="ECO:0000313" key="4">
    <source>
        <dbReference type="Proteomes" id="UP000692954"/>
    </source>
</evidence>
<feature type="transmembrane region" description="Helical" evidence="2">
    <location>
        <begin position="275"/>
        <end position="295"/>
    </location>
</feature>
<dbReference type="Proteomes" id="UP000692954">
    <property type="component" value="Unassembled WGS sequence"/>
</dbReference>
<proteinExistence type="predicted"/>
<feature type="region of interest" description="Disordered" evidence="1">
    <location>
        <begin position="1"/>
        <end position="30"/>
    </location>
</feature>
<dbReference type="EMBL" id="CAJJDN010000015">
    <property type="protein sequence ID" value="CAD8061517.1"/>
    <property type="molecule type" value="Genomic_DNA"/>
</dbReference>
<organism evidence="3 4">
    <name type="scientific">Paramecium sonneborni</name>
    <dbReference type="NCBI Taxonomy" id="65129"/>
    <lineage>
        <taxon>Eukaryota</taxon>
        <taxon>Sar</taxon>
        <taxon>Alveolata</taxon>
        <taxon>Ciliophora</taxon>
        <taxon>Intramacronucleata</taxon>
        <taxon>Oligohymenophorea</taxon>
        <taxon>Peniculida</taxon>
        <taxon>Parameciidae</taxon>
        <taxon>Paramecium</taxon>
    </lineage>
</organism>
<sequence length="308" mass="36083">MNNILKKRLFTTPEQSQQKQDQEEELPNPMVDSFFSQKSQNTLKSNSSPPKNIKLILKSDKKPFFVKPQQYQLLRNVQDNQTKLEKKYDQLDCLIPSIKLIQVNEKQHQSECFNGEEAIIDYKIYFNQCHEIRNIYYMTAIGYKLGIEEVQETQEIQMQNSIPVSERMSISLRAKQQFQKAKNKIKKINLVSEISKEDPDEEKRLKKDRENSDHINQLLNDPTNIIKNEHLLGELIGQTKVVNTYQNQENNQINQEPKNIEQKKQKVNIFINKSLITHLMSSLVVFVLIVISAYIKTTKGFKIQVEDL</sequence>
<keyword evidence="2" id="KW-0812">Transmembrane</keyword>
<keyword evidence="4" id="KW-1185">Reference proteome</keyword>
<name>A0A8S1L1N7_9CILI</name>
<protein>
    <recommendedName>
        <fullName evidence="5">Transmembrane protein</fullName>
    </recommendedName>
</protein>
<keyword evidence="2" id="KW-0472">Membrane</keyword>
<reference evidence="3" key="1">
    <citation type="submission" date="2021-01" db="EMBL/GenBank/DDBJ databases">
        <authorList>
            <consortium name="Genoscope - CEA"/>
            <person name="William W."/>
        </authorList>
    </citation>
    <scope>NUCLEOTIDE SEQUENCE</scope>
</reference>
<dbReference type="OrthoDB" id="295486at2759"/>
<accession>A0A8S1L1N7</accession>
<dbReference type="AlphaFoldDB" id="A0A8S1L1N7"/>
<keyword evidence="2" id="KW-1133">Transmembrane helix</keyword>
<evidence type="ECO:0000313" key="3">
    <source>
        <dbReference type="EMBL" id="CAD8061517.1"/>
    </source>
</evidence>
<comment type="caution">
    <text evidence="3">The sequence shown here is derived from an EMBL/GenBank/DDBJ whole genome shotgun (WGS) entry which is preliminary data.</text>
</comment>
<evidence type="ECO:0000256" key="1">
    <source>
        <dbReference type="SAM" id="MobiDB-lite"/>
    </source>
</evidence>